<keyword evidence="4" id="KW-0186">Copper</keyword>
<gene>
    <name evidence="7" type="ORF">HK097_006976</name>
</gene>
<name>A0AAD5X4X8_9FUNG</name>
<feature type="signal peptide" evidence="6">
    <location>
        <begin position="1"/>
        <end position="21"/>
    </location>
</feature>
<evidence type="ECO:0000256" key="4">
    <source>
        <dbReference type="RuleBase" id="RU367022"/>
    </source>
</evidence>
<comment type="subcellular location">
    <subcellularLocation>
        <location evidence="4">Membrane</location>
        <topology evidence="4">Multi-pass membrane protein</topology>
    </subcellularLocation>
</comment>
<dbReference type="InterPro" id="IPR007274">
    <property type="entry name" value="Cop_transporter"/>
</dbReference>
<keyword evidence="3 4" id="KW-0472">Membrane</keyword>
<keyword evidence="6" id="KW-0732">Signal</keyword>
<evidence type="ECO:0000313" key="7">
    <source>
        <dbReference type="EMBL" id="KAJ3052027.1"/>
    </source>
</evidence>
<comment type="similarity">
    <text evidence="4">Belongs to the copper transporter (Ctr) (TC 1.A.56) family. SLC31A subfamily.</text>
</comment>
<dbReference type="GO" id="GO:0005375">
    <property type="term" value="F:copper ion transmembrane transporter activity"/>
    <property type="evidence" value="ECO:0007669"/>
    <property type="project" value="UniProtKB-UniRule"/>
</dbReference>
<keyword evidence="8" id="KW-1185">Reference proteome</keyword>
<dbReference type="PANTHER" id="PTHR12483:SF115">
    <property type="entry name" value="COPPER TRANSPORT PROTEIN"/>
    <property type="match status" value="1"/>
</dbReference>
<evidence type="ECO:0000256" key="1">
    <source>
        <dbReference type="ARBA" id="ARBA00022692"/>
    </source>
</evidence>
<keyword evidence="4" id="KW-0187">Copper transport</keyword>
<feature type="chain" id="PRO_5042100295" description="Copper transport protein" evidence="6">
    <location>
        <begin position="22"/>
        <end position="382"/>
    </location>
</feature>
<organism evidence="7 8">
    <name type="scientific">Rhizophlyctis rosea</name>
    <dbReference type="NCBI Taxonomy" id="64517"/>
    <lineage>
        <taxon>Eukaryota</taxon>
        <taxon>Fungi</taxon>
        <taxon>Fungi incertae sedis</taxon>
        <taxon>Chytridiomycota</taxon>
        <taxon>Chytridiomycota incertae sedis</taxon>
        <taxon>Chytridiomycetes</taxon>
        <taxon>Rhizophlyctidales</taxon>
        <taxon>Rhizophlyctidaceae</taxon>
        <taxon>Rhizophlyctis</taxon>
    </lineage>
</organism>
<evidence type="ECO:0000313" key="8">
    <source>
        <dbReference type="Proteomes" id="UP001212841"/>
    </source>
</evidence>
<feature type="compositionally biased region" description="Low complexity" evidence="5">
    <location>
        <begin position="277"/>
        <end position="293"/>
    </location>
</feature>
<dbReference type="EMBL" id="JADGJD010000333">
    <property type="protein sequence ID" value="KAJ3052027.1"/>
    <property type="molecule type" value="Genomic_DNA"/>
</dbReference>
<accession>A0AAD5X4X8</accession>
<evidence type="ECO:0000256" key="2">
    <source>
        <dbReference type="ARBA" id="ARBA00022989"/>
    </source>
</evidence>
<dbReference type="PANTHER" id="PTHR12483">
    <property type="entry name" value="SOLUTE CARRIER FAMILY 31 COPPER TRANSPORTERS"/>
    <property type="match status" value="1"/>
</dbReference>
<protein>
    <recommendedName>
        <fullName evidence="4">Copper transport protein</fullName>
    </recommendedName>
</protein>
<feature type="transmembrane region" description="Helical" evidence="4">
    <location>
        <begin position="317"/>
        <end position="337"/>
    </location>
</feature>
<dbReference type="Proteomes" id="UP001212841">
    <property type="component" value="Unassembled WGS sequence"/>
</dbReference>
<feature type="transmembrane region" description="Helical" evidence="4">
    <location>
        <begin position="218"/>
        <end position="238"/>
    </location>
</feature>
<sequence length="382" mass="40848">MLKSTTQLLLALASLSTTTIAQPLPNANITASLDSLCSQMPGMPGCTLRTTCSSSPSSIPQEYCTSFSLLADICAADMPNMSDCLSYQSVCKNSTTSSQCTGPSLSPIPSLPSTAQTTRQISSICTEMDMDGCDRCTIRPNATYAECDLLGTYSHLCKAMPGMRQCAEWKQLCSITPSLSFCSINSASDPVEMRMYFHTGIRDYILFFSWVPQNTAQYIGAVIGSILLGIVYEAFQVANLTLQRRREKVLITSDPATGISQTISVSSTSAVGKRSSRSSLPTTSSSSENLTPSQPTITPVNPAKSNSYHLISALIRGLSRIISATLAYLMMLVVMTYNVGLCIAIVVGLGIGSAVCGEVGRILAERDMVKEKVEESDLALCC</sequence>
<comment type="caution">
    <text evidence="7">The sequence shown here is derived from an EMBL/GenBank/DDBJ whole genome shotgun (WGS) entry which is preliminary data.</text>
</comment>
<dbReference type="GO" id="GO:0016020">
    <property type="term" value="C:membrane"/>
    <property type="evidence" value="ECO:0007669"/>
    <property type="project" value="UniProtKB-SubCell"/>
</dbReference>
<keyword evidence="4" id="KW-0813">Transport</keyword>
<keyword evidence="2 4" id="KW-1133">Transmembrane helix</keyword>
<dbReference type="Pfam" id="PF04145">
    <property type="entry name" value="Ctr"/>
    <property type="match status" value="1"/>
</dbReference>
<evidence type="ECO:0000256" key="6">
    <source>
        <dbReference type="SAM" id="SignalP"/>
    </source>
</evidence>
<evidence type="ECO:0000256" key="5">
    <source>
        <dbReference type="SAM" id="MobiDB-lite"/>
    </source>
</evidence>
<reference evidence="7" key="1">
    <citation type="submission" date="2020-05" db="EMBL/GenBank/DDBJ databases">
        <title>Phylogenomic resolution of chytrid fungi.</title>
        <authorList>
            <person name="Stajich J.E."/>
            <person name="Amses K."/>
            <person name="Simmons R."/>
            <person name="Seto K."/>
            <person name="Myers J."/>
            <person name="Bonds A."/>
            <person name="Quandt C.A."/>
            <person name="Barry K."/>
            <person name="Liu P."/>
            <person name="Grigoriev I."/>
            <person name="Longcore J.E."/>
            <person name="James T.Y."/>
        </authorList>
    </citation>
    <scope>NUCLEOTIDE SEQUENCE</scope>
    <source>
        <strain evidence="7">JEL0318</strain>
    </source>
</reference>
<dbReference type="AlphaFoldDB" id="A0AAD5X4X8"/>
<keyword evidence="1 4" id="KW-0812">Transmembrane</keyword>
<feature type="region of interest" description="Disordered" evidence="5">
    <location>
        <begin position="270"/>
        <end position="300"/>
    </location>
</feature>
<evidence type="ECO:0000256" key="3">
    <source>
        <dbReference type="ARBA" id="ARBA00023136"/>
    </source>
</evidence>
<proteinExistence type="inferred from homology"/>
<keyword evidence="4" id="KW-0406">Ion transport</keyword>